<proteinExistence type="predicted"/>
<reference evidence="1" key="1">
    <citation type="submission" date="2018-05" db="EMBL/GenBank/DDBJ databases">
        <title>Plant species dependent abundance and diversity of IncP-1 plasmids in the rhizosphere - sequence analysis provides new insights into the role as efficient and dynamic means for rapid bacterial adaptation.</title>
        <authorList>
            <person name="Nour E."/>
            <person name="Shintani M."/>
            <person name="Elsayed T."/>
            <person name="Blau K."/>
            <person name="Jechalke S."/>
            <person name="Sproeer C."/>
            <person name="Bunk B."/>
            <person name="Overmann J."/>
            <person name="Smalla K."/>
        </authorList>
    </citation>
    <scope>NUCLEOTIDE SEQUENCE</scope>
    <source>
        <plasmid evidence="1">pTK9</plasmid>
    </source>
</reference>
<accession>A0A515HHU7</accession>
<sequence length="112" mass="12598">MKNLAQFRHRLLAEQQETIEAIQQAQQSAAPVELDQSSIGRVSRIDALQQQALAQGLLQRLVIRRRKVEAALTRFDSGTYRMCCACQGDIEPERLNADPAVVFCQECAAERQ</sequence>
<protein>
    <submittedName>
        <fullName evidence="1">Regulatory protein</fullName>
    </submittedName>
</protein>
<keyword evidence="1" id="KW-0614">Plasmid</keyword>
<gene>
    <name evidence="1" type="ORF">pTK9_00037</name>
</gene>
<dbReference type="PROSITE" id="PS51128">
    <property type="entry name" value="ZF_DKSA_2"/>
    <property type="match status" value="1"/>
</dbReference>
<dbReference type="EMBL" id="MH392233">
    <property type="protein sequence ID" value="QDL89002.1"/>
    <property type="molecule type" value="Genomic_DNA"/>
</dbReference>
<name>A0A515HHU7_9ZZZZ</name>
<organism evidence="1">
    <name type="scientific">Sym plasmid</name>
    <dbReference type="NCBI Taxonomy" id="28430"/>
    <lineage>
        <taxon>other sequences</taxon>
        <taxon>plasmids</taxon>
    </lineage>
</organism>
<dbReference type="Gene3D" id="1.20.120.910">
    <property type="entry name" value="DksA, coiled-coil domain"/>
    <property type="match status" value="1"/>
</dbReference>
<evidence type="ECO:0000313" key="1">
    <source>
        <dbReference type="EMBL" id="QDL89002.1"/>
    </source>
</evidence>
<dbReference type="AlphaFoldDB" id="A0A515HHU7"/>
<geneLocation type="plasmid" evidence="1">
    <name>pTK9</name>
</geneLocation>